<dbReference type="GO" id="GO:0005524">
    <property type="term" value="F:ATP binding"/>
    <property type="evidence" value="ECO:0007669"/>
    <property type="project" value="UniProtKB-KW"/>
</dbReference>
<keyword evidence="13" id="KW-1015">Disulfide bond</keyword>
<keyword evidence="3" id="KW-1003">Cell membrane</keyword>
<evidence type="ECO:0000256" key="7">
    <source>
        <dbReference type="ARBA" id="ARBA00022741"/>
    </source>
</evidence>
<sequence length="88" mass="9456">MISYRLSKNGIGVLNVTKVADQYTFGFPCKDSDLDCSPYTVDLNPGSYRIESWGSVGVHQEPSENALLRGGTPGLGGYTSGVLNLNKQ</sequence>
<organism evidence="18 19">
    <name type="scientific">Trichomonas vaginalis (strain ATCC PRA-98 / G3)</name>
    <dbReference type="NCBI Taxonomy" id="412133"/>
    <lineage>
        <taxon>Eukaryota</taxon>
        <taxon>Metamonada</taxon>
        <taxon>Parabasalia</taxon>
        <taxon>Trichomonadida</taxon>
        <taxon>Trichomonadidae</taxon>
        <taxon>Trichomonas</taxon>
    </lineage>
</organism>
<dbReference type="EMBL" id="DS113922">
    <property type="protein sequence ID" value="EAX93257.1"/>
    <property type="molecule type" value="Genomic_DNA"/>
</dbReference>
<dbReference type="KEGG" id="tva:4750975"/>
<dbReference type="Proteomes" id="UP000001542">
    <property type="component" value="Unassembled WGS sequence"/>
</dbReference>
<dbReference type="GO" id="GO:0004714">
    <property type="term" value="F:transmembrane receptor protein tyrosine kinase activity"/>
    <property type="evidence" value="ECO:0007669"/>
    <property type="project" value="UniProtKB-EC"/>
</dbReference>
<keyword evidence="7" id="KW-0547">Nucleotide-binding</keyword>
<keyword evidence="5" id="KW-0812">Transmembrane</keyword>
<gene>
    <name evidence="18" type="ORF">TVAG_338560</name>
</gene>
<evidence type="ECO:0000256" key="13">
    <source>
        <dbReference type="ARBA" id="ARBA00023157"/>
    </source>
</evidence>
<dbReference type="Pfam" id="PF12810">
    <property type="entry name" value="ALK_LTK_GRD"/>
    <property type="match status" value="1"/>
</dbReference>
<keyword evidence="9" id="KW-0067">ATP-binding</keyword>
<dbReference type="InterPro" id="IPR055163">
    <property type="entry name" value="ALK/LTK-like_GRD"/>
</dbReference>
<keyword evidence="11" id="KW-0472">Membrane</keyword>
<dbReference type="GO" id="GO:0005886">
    <property type="term" value="C:plasma membrane"/>
    <property type="evidence" value="ECO:0007669"/>
    <property type="project" value="UniProtKB-SubCell"/>
</dbReference>
<evidence type="ECO:0000256" key="4">
    <source>
        <dbReference type="ARBA" id="ARBA00022679"/>
    </source>
</evidence>
<evidence type="ECO:0000256" key="2">
    <source>
        <dbReference type="ARBA" id="ARBA00011902"/>
    </source>
</evidence>
<keyword evidence="8" id="KW-0418">Kinase</keyword>
<evidence type="ECO:0000259" key="17">
    <source>
        <dbReference type="Pfam" id="PF12810"/>
    </source>
</evidence>
<keyword evidence="19" id="KW-1185">Reference proteome</keyword>
<evidence type="ECO:0000256" key="8">
    <source>
        <dbReference type="ARBA" id="ARBA00022777"/>
    </source>
</evidence>
<dbReference type="AlphaFoldDB" id="A2FPA9"/>
<protein>
    <recommendedName>
        <fullName evidence="2">receptor protein-tyrosine kinase</fullName>
        <ecNumber evidence="2">2.7.10.1</ecNumber>
    </recommendedName>
</protein>
<keyword evidence="4" id="KW-0808">Transferase</keyword>
<evidence type="ECO:0000256" key="11">
    <source>
        <dbReference type="ARBA" id="ARBA00023136"/>
    </source>
</evidence>
<name>A2FPA9_TRIV3</name>
<keyword evidence="14" id="KW-0675">Receptor</keyword>
<evidence type="ECO:0000313" key="19">
    <source>
        <dbReference type="Proteomes" id="UP000001542"/>
    </source>
</evidence>
<evidence type="ECO:0000313" key="18">
    <source>
        <dbReference type="EMBL" id="EAX93257.1"/>
    </source>
</evidence>
<dbReference type="InParanoid" id="A2FPA9"/>
<evidence type="ECO:0000256" key="6">
    <source>
        <dbReference type="ARBA" id="ARBA00022729"/>
    </source>
</evidence>
<evidence type="ECO:0000256" key="9">
    <source>
        <dbReference type="ARBA" id="ARBA00022840"/>
    </source>
</evidence>
<evidence type="ECO:0000256" key="12">
    <source>
        <dbReference type="ARBA" id="ARBA00023137"/>
    </source>
</evidence>
<keyword evidence="10" id="KW-1133">Transmembrane helix</keyword>
<dbReference type="VEuPathDB" id="TrichDB:TVAG_338560"/>
<reference evidence="18" key="2">
    <citation type="journal article" date="2007" name="Science">
        <title>Draft genome sequence of the sexually transmitted pathogen Trichomonas vaginalis.</title>
        <authorList>
            <person name="Carlton J.M."/>
            <person name="Hirt R.P."/>
            <person name="Silva J.C."/>
            <person name="Delcher A.L."/>
            <person name="Schatz M."/>
            <person name="Zhao Q."/>
            <person name="Wortman J.R."/>
            <person name="Bidwell S.L."/>
            <person name="Alsmark U.C.M."/>
            <person name="Besteiro S."/>
            <person name="Sicheritz-Ponten T."/>
            <person name="Noel C.J."/>
            <person name="Dacks J.B."/>
            <person name="Foster P.G."/>
            <person name="Simillion C."/>
            <person name="Van de Peer Y."/>
            <person name="Miranda-Saavedra D."/>
            <person name="Barton G.J."/>
            <person name="Westrop G.D."/>
            <person name="Mueller S."/>
            <person name="Dessi D."/>
            <person name="Fiori P.L."/>
            <person name="Ren Q."/>
            <person name="Paulsen I."/>
            <person name="Zhang H."/>
            <person name="Bastida-Corcuera F.D."/>
            <person name="Simoes-Barbosa A."/>
            <person name="Brown M.T."/>
            <person name="Hayes R.D."/>
            <person name="Mukherjee M."/>
            <person name="Okumura C.Y."/>
            <person name="Schneider R."/>
            <person name="Smith A.J."/>
            <person name="Vanacova S."/>
            <person name="Villalvazo M."/>
            <person name="Haas B.J."/>
            <person name="Pertea M."/>
            <person name="Feldblyum T.V."/>
            <person name="Utterback T.R."/>
            <person name="Shu C.L."/>
            <person name="Osoegawa K."/>
            <person name="de Jong P.J."/>
            <person name="Hrdy I."/>
            <person name="Horvathova L."/>
            <person name="Zubacova Z."/>
            <person name="Dolezal P."/>
            <person name="Malik S.B."/>
            <person name="Logsdon J.M. Jr."/>
            <person name="Henze K."/>
            <person name="Gupta A."/>
            <person name="Wang C.C."/>
            <person name="Dunne R.L."/>
            <person name="Upcroft J.A."/>
            <person name="Upcroft P."/>
            <person name="White O."/>
            <person name="Salzberg S.L."/>
            <person name="Tang P."/>
            <person name="Chiu C.-H."/>
            <person name="Lee Y.-S."/>
            <person name="Embley T.M."/>
            <person name="Coombs G.H."/>
            <person name="Mottram J.C."/>
            <person name="Tachezy J."/>
            <person name="Fraser-Liggett C.M."/>
            <person name="Johnson P.J."/>
        </authorList>
    </citation>
    <scope>NUCLEOTIDE SEQUENCE [LARGE SCALE GENOMIC DNA]</scope>
    <source>
        <strain evidence="18">G3</strain>
    </source>
</reference>
<evidence type="ECO:0000256" key="3">
    <source>
        <dbReference type="ARBA" id="ARBA00022475"/>
    </source>
</evidence>
<evidence type="ECO:0000256" key="1">
    <source>
        <dbReference type="ARBA" id="ARBA00004251"/>
    </source>
</evidence>
<proteinExistence type="predicted"/>
<reference evidence="18" key="1">
    <citation type="submission" date="2006-10" db="EMBL/GenBank/DDBJ databases">
        <authorList>
            <person name="Amadeo P."/>
            <person name="Zhao Q."/>
            <person name="Wortman J."/>
            <person name="Fraser-Liggett C."/>
            <person name="Carlton J."/>
        </authorList>
    </citation>
    <scope>NUCLEOTIDE SEQUENCE</scope>
    <source>
        <strain evidence="18">G3</strain>
    </source>
</reference>
<keyword evidence="15" id="KW-0325">Glycoprotein</keyword>
<feature type="domain" description="ALK/LTK-like glycine-rich" evidence="17">
    <location>
        <begin position="39"/>
        <end position="88"/>
    </location>
</feature>
<evidence type="ECO:0000256" key="16">
    <source>
        <dbReference type="SAM" id="MobiDB-lite"/>
    </source>
</evidence>
<comment type="subcellular location">
    <subcellularLocation>
        <location evidence="1">Cell membrane</location>
        <topology evidence="1">Single-pass type I membrane protein</topology>
    </subcellularLocation>
</comment>
<keyword evidence="12" id="KW-0829">Tyrosine-protein kinase</keyword>
<evidence type="ECO:0000256" key="15">
    <source>
        <dbReference type="ARBA" id="ARBA00023180"/>
    </source>
</evidence>
<evidence type="ECO:0000256" key="10">
    <source>
        <dbReference type="ARBA" id="ARBA00022989"/>
    </source>
</evidence>
<accession>A2FPA9</accession>
<dbReference type="RefSeq" id="XP_001306187.1">
    <property type="nucleotide sequence ID" value="XM_001306186.1"/>
</dbReference>
<evidence type="ECO:0000256" key="14">
    <source>
        <dbReference type="ARBA" id="ARBA00023170"/>
    </source>
</evidence>
<dbReference type="VEuPathDB" id="TrichDB:TVAGG3_0798930"/>
<dbReference type="EC" id="2.7.10.1" evidence="2"/>
<evidence type="ECO:0000256" key="5">
    <source>
        <dbReference type="ARBA" id="ARBA00022692"/>
    </source>
</evidence>
<feature type="region of interest" description="Disordered" evidence="16">
    <location>
        <begin position="66"/>
        <end position="88"/>
    </location>
</feature>
<keyword evidence="6" id="KW-0732">Signal</keyword>